<reference evidence="2 3" key="1">
    <citation type="journal article" date="2023" name="Sci. Data">
        <title>Genome assembly of the Korean intertidal mud-creeper Batillaria attramentaria.</title>
        <authorList>
            <person name="Patra A.K."/>
            <person name="Ho P.T."/>
            <person name="Jun S."/>
            <person name="Lee S.J."/>
            <person name="Kim Y."/>
            <person name="Won Y.J."/>
        </authorList>
    </citation>
    <scope>NUCLEOTIDE SEQUENCE [LARGE SCALE GENOMIC DNA]</scope>
    <source>
        <strain evidence="2">Wonlab-2016</strain>
    </source>
</reference>
<feature type="non-terminal residue" evidence="2">
    <location>
        <position position="1"/>
    </location>
</feature>
<dbReference type="Proteomes" id="UP001519460">
    <property type="component" value="Unassembled WGS sequence"/>
</dbReference>
<comment type="caution">
    <text evidence="2">The sequence shown here is derived from an EMBL/GenBank/DDBJ whole genome shotgun (WGS) entry which is preliminary data.</text>
</comment>
<feature type="non-terminal residue" evidence="2">
    <location>
        <position position="187"/>
    </location>
</feature>
<evidence type="ECO:0000313" key="3">
    <source>
        <dbReference type="Proteomes" id="UP001519460"/>
    </source>
</evidence>
<feature type="region of interest" description="Disordered" evidence="1">
    <location>
        <begin position="168"/>
        <end position="187"/>
    </location>
</feature>
<feature type="region of interest" description="Disordered" evidence="1">
    <location>
        <begin position="1"/>
        <end position="20"/>
    </location>
</feature>
<proteinExistence type="predicted"/>
<evidence type="ECO:0000256" key="1">
    <source>
        <dbReference type="SAM" id="MobiDB-lite"/>
    </source>
</evidence>
<accession>A0ABD0MC99</accession>
<protein>
    <submittedName>
        <fullName evidence="2">Uncharacterized protein</fullName>
    </submittedName>
</protein>
<dbReference type="AlphaFoldDB" id="A0ABD0MC99"/>
<dbReference type="EMBL" id="JACVVK020000001">
    <property type="protein sequence ID" value="KAK7508686.1"/>
    <property type="molecule type" value="Genomic_DNA"/>
</dbReference>
<sequence>SVTTRHSRNHTTKASTGSRRWRSLGDRSVCAATEHVLAGRGAGASFRTTEVTVHGAKSDSSAATVTLSSSANCVYMATVMGISIGSQELGVFAFAVPATAERLRASCLPQRSGYRDIHDMGHVGRKQVALYEFISSGTTPPAAGCTGQLRMCRLDPILVQIRDFDNSHQTDSPAELTPQLKHPAAVA</sequence>
<gene>
    <name evidence="2" type="ORF">BaRGS_00000252</name>
</gene>
<name>A0ABD0MC99_9CAEN</name>
<organism evidence="2 3">
    <name type="scientific">Batillaria attramentaria</name>
    <dbReference type="NCBI Taxonomy" id="370345"/>
    <lineage>
        <taxon>Eukaryota</taxon>
        <taxon>Metazoa</taxon>
        <taxon>Spiralia</taxon>
        <taxon>Lophotrochozoa</taxon>
        <taxon>Mollusca</taxon>
        <taxon>Gastropoda</taxon>
        <taxon>Caenogastropoda</taxon>
        <taxon>Sorbeoconcha</taxon>
        <taxon>Cerithioidea</taxon>
        <taxon>Batillariidae</taxon>
        <taxon>Batillaria</taxon>
    </lineage>
</organism>
<evidence type="ECO:0000313" key="2">
    <source>
        <dbReference type="EMBL" id="KAK7508686.1"/>
    </source>
</evidence>
<keyword evidence="3" id="KW-1185">Reference proteome</keyword>
<feature type="compositionally biased region" description="Basic residues" evidence="1">
    <location>
        <begin position="1"/>
        <end position="11"/>
    </location>
</feature>